<accession>A0ABX0XII2</accession>
<dbReference type="Gene3D" id="2.130.10.10">
    <property type="entry name" value="YVTN repeat-like/Quinoprotein amine dehydrogenase"/>
    <property type="match status" value="1"/>
</dbReference>
<dbReference type="SMART" id="SM00564">
    <property type="entry name" value="PQQ"/>
    <property type="match status" value="5"/>
</dbReference>
<protein>
    <submittedName>
        <fullName evidence="2">Outer membrane protein assembly factor BamB</fullName>
    </submittedName>
</protein>
<dbReference type="InterPro" id="IPR015943">
    <property type="entry name" value="WD40/YVTN_repeat-like_dom_sf"/>
</dbReference>
<comment type="caution">
    <text evidence="2">The sequence shown here is derived from an EMBL/GenBank/DDBJ whole genome shotgun (WGS) entry which is preliminary data.</text>
</comment>
<dbReference type="PANTHER" id="PTHR34512:SF30">
    <property type="entry name" value="OUTER MEMBRANE PROTEIN ASSEMBLY FACTOR BAMB"/>
    <property type="match status" value="1"/>
</dbReference>
<name>A0ABX0XII2_9SPHN</name>
<evidence type="ECO:0000259" key="1">
    <source>
        <dbReference type="Pfam" id="PF13360"/>
    </source>
</evidence>
<keyword evidence="3" id="KW-1185">Reference proteome</keyword>
<dbReference type="Proteomes" id="UP000734218">
    <property type="component" value="Unassembled WGS sequence"/>
</dbReference>
<feature type="domain" description="Pyrrolo-quinoline quinone repeat" evidence="1">
    <location>
        <begin position="383"/>
        <end position="445"/>
    </location>
</feature>
<dbReference type="RefSeq" id="WP_167951936.1">
    <property type="nucleotide sequence ID" value="NZ_JAATJE010000001.1"/>
</dbReference>
<dbReference type="PANTHER" id="PTHR34512">
    <property type="entry name" value="CELL SURFACE PROTEIN"/>
    <property type="match status" value="1"/>
</dbReference>
<dbReference type="EMBL" id="JAATJE010000001">
    <property type="protein sequence ID" value="NJC32626.1"/>
    <property type="molecule type" value="Genomic_DNA"/>
</dbReference>
<reference evidence="2 3" key="1">
    <citation type="submission" date="2020-03" db="EMBL/GenBank/DDBJ databases">
        <title>Genomic Encyclopedia of Type Strains, Phase IV (KMG-IV): sequencing the most valuable type-strain genomes for metagenomic binning, comparative biology and taxonomic classification.</title>
        <authorList>
            <person name="Goeker M."/>
        </authorList>
    </citation>
    <scope>NUCLEOTIDE SEQUENCE [LARGE SCALE GENOMIC DNA]</scope>
    <source>
        <strain evidence="2 3">DSM 27651</strain>
    </source>
</reference>
<dbReference type="InterPro" id="IPR002372">
    <property type="entry name" value="PQQ_rpt_dom"/>
</dbReference>
<dbReference type="Pfam" id="PF13360">
    <property type="entry name" value="PQQ_2"/>
    <property type="match status" value="2"/>
</dbReference>
<sequence>MTPGRINRLVATPLLLAALVALPACGIFRSGNSGPKTPVVGERVPVLTSDNSAEVDPTLASVAVSVPAPVQNNSWTQSGGNAAKSMGHLALGATPTQVWTATIAGTSNRARLAASPVVANGRVYVIDSEARIHAFDAATGATVWTTVLGADGNTRSLFGGGVSVEGDRLYATNGVGDAAALNIADGSVIWKVRPGGPLRGAPTLSNGNAYVITQDNQLFALSQADGSVVWTEAGTIGVAGVFGVAAPAAAQGSVVAGFSSGDLNAYRYENGRVLWQDELARTGISSTAVATLSDINADPVIDQGRVYAIGAGGRMVALELTTGQRLWELNVGGISTPWIAGEWLFVVTDEGKLLCVARSTGRIRWLTQLRRYRDDRQSRGPVSWTGPVLAGGRLILASSEGQIVYADPVTGAVQATQEHRVPIQLSPVVADNTLYLLDSDGRLSAWR</sequence>
<proteinExistence type="predicted"/>
<gene>
    <name evidence="2" type="ORF">GGR88_000100</name>
</gene>
<feature type="domain" description="Pyrrolo-quinoline quinone repeat" evidence="1">
    <location>
        <begin position="129"/>
        <end position="365"/>
    </location>
</feature>
<evidence type="ECO:0000313" key="3">
    <source>
        <dbReference type="Proteomes" id="UP000734218"/>
    </source>
</evidence>
<dbReference type="InterPro" id="IPR018391">
    <property type="entry name" value="PQQ_b-propeller_rpt"/>
</dbReference>
<dbReference type="SUPFAM" id="SSF50998">
    <property type="entry name" value="Quinoprotein alcohol dehydrogenase-like"/>
    <property type="match status" value="1"/>
</dbReference>
<organism evidence="2 3">
    <name type="scientific">Sphingomonas jejuensis</name>
    <dbReference type="NCBI Taxonomy" id="904715"/>
    <lineage>
        <taxon>Bacteria</taxon>
        <taxon>Pseudomonadati</taxon>
        <taxon>Pseudomonadota</taxon>
        <taxon>Alphaproteobacteria</taxon>
        <taxon>Sphingomonadales</taxon>
        <taxon>Sphingomonadaceae</taxon>
        <taxon>Sphingomonas</taxon>
    </lineage>
</organism>
<evidence type="ECO:0000313" key="2">
    <source>
        <dbReference type="EMBL" id="NJC32626.1"/>
    </source>
</evidence>
<dbReference type="InterPro" id="IPR011047">
    <property type="entry name" value="Quinoprotein_ADH-like_sf"/>
</dbReference>